<dbReference type="AlphaFoldDB" id="A0A7C8Z8F0"/>
<reference evidence="1" key="2">
    <citation type="submission" date="2020-07" db="EMBL/GenBank/DDBJ databases">
        <authorList>
            <person name="Vera ALvarez R."/>
            <person name="Arias-Moreno D.M."/>
            <person name="Jimenez-Jacinto V."/>
            <person name="Jimenez-Bremont J.F."/>
            <person name="Swaminathan K."/>
            <person name="Moose S.P."/>
            <person name="Guerrero-Gonzalez M.L."/>
            <person name="Marino-Ramirez L."/>
            <person name="Landsman D."/>
            <person name="Rodriguez-Kessler M."/>
            <person name="Delgado-Sanchez P."/>
        </authorList>
    </citation>
    <scope>NUCLEOTIDE SEQUENCE</scope>
    <source>
        <tissue evidence="1">Cladode</tissue>
    </source>
</reference>
<protein>
    <submittedName>
        <fullName evidence="1">Uncharacterized protein</fullName>
    </submittedName>
</protein>
<dbReference type="EMBL" id="GISG01102211">
    <property type="protein sequence ID" value="MBA4636916.1"/>
    <property type="molecule type" value="Transcribed_RNA"/>
</dbReference>
<proteinExistence type="predicted"/>
<organism evidence="1">
    <name type="scientific">Opuntia streptacantha</name>
    <name type="common">Prickly pear cactus</name>
    <name type="synonym">Opuntia cardona</name>
    <dbReference type="NCBI Taxonomy" id="393608"/>
    <lineage>
        <taxon>Eukaryota</taxon>
        <taxon>Viridiplantae</taxon>
        <taxon>Streptophyta</taxon>
        <taxon>Embryophyta</taxon>
        <taxon>Tracheophyta</taxon>
        <taxon>Spermatophyta</taxon>
        <taxon>Magnoliopsida</taxon>
        <taxon>eudicotyledons</taxon>
        <taxon>Gunneridae</taxon>
        <taxon>Pentapetalae</taxon>
        <taxon>Caryophyllales</taxon>
        <taxon>Cactineae</taxon>
        <taxon>Cactaceae</taxon>
        <taxon>Opuntioideae</taxon>
        <taxon>Opuntia</taxon>
    </lineage>
</organism>
<dbReference type="EMBL" id="GISG01102206">
    <property type="protein sequence ID" value="MBA4636914.1"/>
    <property type="molecule type" value="Transcribed_RNA"/>
</dbReference>
<name>A0A7C8Z8F0_OPUST</name>
<sequence length="122" mass="13999">MRVIYTAYSTAEERARMSPRTGFELIPLSPISESPKLTMIVPPMQSNTPISFTQLNFSPKNARESRKVKRLEEVLKIVFDVTVVYFSERLKVSCARNQNGHINRLTFATLVRLQRPLASSWL</sequence>
<evidence type="ECO:0000313" key="1">
    <source>
        <dbReference type="EMBL" id="MBA4636916.1"/>
    </source>
</evidence>
<reference evidence="1" key="1">
    <citation type="journal article" date="2013" name="J. Plant Res.">
        <title>Effect of fungi and light on seed germination of three Opuntia species from semiarid lands of central Mexico.</title>
        <authorList>
            <person name="Delgado-Sanchez P."/>
            <person name="Jimenez-Bremont J.F."/>
            <person name="Guerrero-Gonzalez Mde L."/>
            <person name="Flores J."/>
        </authorList>
    </citation>
    <scope>NUCLEOTIDE SEQUENCE</scope>
    <source>
        <tissue evidence="1">Cladode</tissue>
    </source>
</reference>
<accession>A0A7C8Z8F0</accession>